<dbReference type="GO" id="GO:0008168">
    <property type="term" value="F:methyltransferase activity"/>
    <property type="evidence" value="ECO:0007669"/>
    <property type="project" value="UniProtKB-KW"/>
</dbReference>
<protein>
    <submittedName>
        <fullName evidence="1">UbiE/COQ5 methyltransferase family protein</fullName>
    </submittedName>
</protein>
<dbReference type="Gene3D" id="3.40.50.150">
    <property type="entry name" value="Vaccinia Virus protein VP39"/>
    <property type="match status" value="1"/>
</dbReference>
<evidence type="ECO:0000313" key="2">
    <source>
        <dbReference type="Proteomes" id="UP000183952"/>
    </source>
</evidence>
<proteinExistence type="predicted"/>
<dbReference type="InterPro" id="IPR029063">
    <property type="entry name" value="SAM-dependent_MTases_sf"/>
</dbReference>
<dbReference type="RefSeq" id="WP_072903517.1">
    <property type="nucleotide sequence ID" value="NZ_FRAD01000011.1"/>
</dbReference>
<dbReference type="STRING" id="1121331.SAMN02745248_01560"/>
<evidence type="ECO:0000313" key="1">
    <source>
        <dbReference type="EMBL" id="SHK00876.1"/>
    </source>
</evidence>
<keyword evidence="1" id="KW-0489">Methyltransferase</keyword>
<gene>
    <name evidence="1" type="ORF">SAMN02745248_01560</name>
</gene>
<dbReference type="Proteomes" id="UP000183952">
    <property type="component" value="Unassembled WGS sequence"/>
</dbReference>
<organism evidence="1 2">
    <name type="scientific">Hathewaya proteolytica DSM 3090</name>
    <dbReference type="NCBI Taxonomy" id="1121331"/>
    <lineage>
        <taxon>Bacteria</taxon>
        <taxon>Bacillati</taxon>
        <taxon>Bacillota</taxon>
        <taxon>Clostridia</taxon>
        <taxon>Eubacteriales</taxon>
        <taxon>Clostridiaceae</taxon>
        <taxon>Hathewaya</taxon>
    </lineage>
</organism>
<dbReference type="OrthoDB" id="9772751at2"/>
<dbReference type="AlphaFoldDB" id="A0A1M6NYV8"/>
<keyword evidence="1" id="KW-0808">Transferase</keyword>
<dbReference type="PANTHER" id="PTHR43861:SF1">
    <property type="entry name" value="TRANS-ACONITATE 2-METHYLTRANSFERASE"/>
    <property type="match status" value="1"/>
</dbReference>
<dbReference type="CDD" id="cd02440">
    <property type="entry name" value="AdoMet_MTases"/>
    <property type="match status" value="1"/>
</dbReference>
<dbReference type="SUPFAM" id="SSF53335">
    <property type="entry name" value="S-adenosyl-L-methionine-dependent methyltransferases"/>
    <property type="match status" value="1"/>
</dbReference>
<keyword evidence="2" id="KW-1185">Reference proteome</keyword>
<reference evidence="1 2" key="1">
    <citation type="submission" date="2016-11" db="EMBL/GenBank/DDBJ databases">
        <authorList>
            <person name="Jaros S."/>
            <person name="Januszkiewicz K."/>
            <person name="Wedrychowicz H."/>
        </authorList>
    </citation>
    <scope>NUCLEOTIDE SEQUENCE [LARGE SCALE GENOMIC DNA]</scope>
    <source>
        <strain evidence="1 2">DSM 3090</strain>
    </source>
</reference>
<sequence length="275" mass="31622">MDKTTYYLSQVWDSVATDFGSVEPSIWSISGEKLVSYSKIKYGSKVLDIGTGKGATLIPISKTIGPQGTVIGVDLSISMVNYTNKLINELNLENCQILHINAADLNFPQDYFHHMVAGFSLRYFLQNAEIFHRLIKPLKPAGTLSFTLWAPDAHDVDMDCIISRYIDLIPSAVNELDTDKEPLTTAHDIENRLKFLDMHDICVQVMDEPIIYSCFDDVFKEFWNSQYRVNMEKIMSLGKNIYEDFYNSLSFYFERFRVREGIKLTWKVLYAVCKK</sequence>
<dbReference type="GO" id="GO:0032259">
    <property type="term" value="P:methylation"/>
    <property type="evidence" value="ECO:0007669"/>
    <property type="project" value="UniProtKB-KW"/>
</dbReference>
<dbReference type="Pfam" id="PF01209">
    <property type="entry name" value="Ubie_methyltran"/>
    <property type="match status" value="1"/>
</dbReference>
<dbReference type="EMBL" id="FRAD01000011">
    <property type="protein sequence ID" value="SHK00876.1"/>
    <property type="molecule type" value="Genomic_DNA"/>
</dbReference>
<dbReference type="PANTHER" id="PTHR43861">
    <property type="entry name" value="TRANS-ACONITATE 2-METHYLTRANSFERASE-RELATED"/>
    <property type="match status" value="1"/>
</dbReference>
<accession>A0A1M6NYV8</accession>
<name>A0A1M6NYV8_9CLOT</name>